<evidence type="ECO:0000313" key="2">
    <source>
        <dbReference type="Proteomes" id="UP000249739"/>
    </source>
</evidence>
<gene>
    <name evidence="1" type="ORF">DI586_08545</name>
</gene>
<evidence type="ECO:0000313" key="1">
    <source>
        <dbReference type="EMBL" id="PZP54900.1"/>
    </source>
</evidence>
<sequence length="206" mass="23138">MENVDYEVRKLEQKQARELAAEAMADRKNAVDVIQKLAELKTGAAILWIGGLAELTPEAKTAAINALKEDGSKNAAQRLGWLAHDHHSDSDKILDVLRCFEPDIAGSIIQTIENRQFERAITDLRKAIDHKEDFNRYARAGHDRFDKRIIGIAMKMVSPDQFERHLKNDSELPDLKAALKRAVHSVPSLKEDPKIKTALAQLSLDI</sequence>
<proteinExistence type="predicted"/>
<dbReference type="EMBL" id="QFOT01000102">
    <property type="protein sequence ID" value="PZP54900.1"/>
    <property type="molecule type" value="Genomic_DNA"/>
</dbReference>
<reference evidence="1 2" key="1">
    <citation type="submission" date="2017-08" db="EMBL/GenBank/DDBJ databases">
        <title>Infants hospitalized years apart are colonized by the same room-sourced microbial strains.</title>
        <authorList>
            <person name="Brooks B."/>
            <person name="Olm M.R."/>
            <person name="Firek B.A."/>
            <person name="Baker R."/>
            <person name="Thomas B.C."/>
            <person name="Morowitz M.J."/>
            <person name="Banfield J.F."/>
        </authorList>
    </citation>
    <scope>NUCLEOTIDE SEQUENCE [LARGE SCALE GENOMIC DNA]</scope>
    <source>
        <strain evidence="1">S2_006_000_R2_64</strain>
    </source>
</reference>
<dbReference type="Proteomes" id="UP000249739">
    <property type="component" value="Unassembled WGS sequence"/>
</dbReference>
<dbReference type="AlphaFoldDB" id="A0A2W5FM49"/>
<organism evidence="1 2">
    <name type="scientific">Micavibrio aeruginosavorus</name>
    <dbReference type="NCBI Taxonomy" id="349221"/>
    <lineage>
        <taxon>Bacteria</taxon>
        <taxon>Pseudomonadati</taxon>
        <taxon>Bdellovibrionota</taxon>
        <taxon>Bdellovibrionia</taxon>
        <taxon>Bdellovibrionales</taxon>
        <taxon>Pseudobdellovibrionaceae</taxon>
        <taxon>Micavibrio</taxon>
    </lineage>
</organism>
<protein>
    <submittedName>
        <fullName evidence="1">Uncharacterized protein</fullName>
    </submittedName>
</protein>
<comment type="caution">
    <text evidence="1">The sequence shown here is derived from an EMBL/GenBank/DDBJ whole genome shotgun (WGS) entry which is preliminary data.</text>
</comment>
<accession>A0A2W5FM49</accession>
<name>A0A2W5FM49_9BACT</name>